<dbReference type="GO" id="GO:0045454">
    <property type="term" value="P:cell redox homeostasis"/>
    <property type="evidence" value="ECO:0007669"/>
    <property type="project" value="TreeGrafter"/>
</dbReference>
<evidence type="ECO:0000256" key="11">
    <source>
        <dbReference type="PIRSR" id="PIRSR000239-1"/>
    </source>
</evidence>
<keyword evidence="7" id="KW-0676">Redox-active center</keyword>
<comment type="subunit">
    <text evidence="1">Monomer.</text>
</comment>
<gene>
    <name evidence="13" type="primary">bcp</name>
    <name evidence="13" type="ORF">HY544_00105</name>
</gene>
<dbReference type="InterPro" id="IPR050924">
    <property type="entry name" value="Peroxiredoxin_BCP/PrxQ"/>
</dbReference>
<comment type="catalytic activity">
    <reaction evidence="10">
        <text>a hydroperoxide + [thioredoxin]-dithiol = an alcohol + [thioredoxin]-disulfide + H2O</text>
        <dbReference type="Rhea" id="RHEA:62620"/>
        <dbReference type="Rhea" id="RHEA-COMP:10698"/>
        <dbReference type="Rhea" id="RHEA-COMP:10700"/>
        <dbReference type="ChEBI" id="CHEBI:15377"/>
        <dbReference type="ChEBI" id="CHEBI:29950"/>
        <dbReference type="ChEBI" id="CHEBI:30879"/>
        <dbReference type="ChEBI" id="CHEBI:35924"/>
        <dbReference type="ChEBI" id="CHEBI:50058"/>
        <dbReference type="EC" id="1.11.1.24"/>
    </reaction>
</comment>
<dbReference type="EC" id="1.11.1.24" evidence="2"/>
<dbReference type="InterPro" id="IPR036249">
    <property type="entry name" value="Thioredoxin-like_sf"/>
</dbReference>
<dbReference type="InterPro" id="IPR024706">
    <property type="entry name" value="Peroxiredoxin_AhpC-typ"/>
</dbReference>
<keyword evidence="6" id="KW-1015">Disulfide bond</keyword>
<evidence type="ECO:0000256" key="6">
    <source>
        <dbReference type="ARBA" id="ARBA00023157"/>
    </source>
</evidence>
<sequence length="152" mass="16973">MIQEGQKAPEFRLDDQYGKEHSLREYKGRKVALYFYPKDDTPGCTAQGCSIRDSFAALKEKGIIVLGVSKDSVESHKKFSGKFGFNFPILSDPDGKVIEKYGVWKEKSMYGKTFMGIARTTFLIDENGIIVKVIGRPDTANHAGEIIRGFGL</sequence>
<keyword evidence="5" id="KW-0560">Oxidoreductase</keyword>
<comment type="caution">
    <text evidence="13">The sequence shown here is derived from an EMBL/GenBank/DDBJ whole genome shotgun (WGS) entry which is preliminary data.</text>
</comment>
<name>A0A8T3YNS9_9ARCH</name>
<evidence type="ECO:0000256" key="1">
    <source>
        <dbReference type="ARBA" id="ARBA00011245"/>
    </source>
</evidence>
<dbReference type="NCBIfam" id="NF006960">
    <property type="entry name" value="PRK09437.1"/>
    <property type="match status" value="1"/>
</dbReference>
<evidence type="ECO:0000256" key="10">
    <source>
        <dbReference type="ARBA" id="ARBA00049091"/>
    </source>
</evidence>
<dbReference type="PIRSF" id="PIRSF000239">
    <property type="entry name" value="AHPC"/>
    <property type="match status" value="1"/>
</dbReference>
<evidence type="ECO:0000256" key="9">
    <source>
        <dbReference type="ARBA" id="ARBA00038489"/>
    </source>
</evidence>
<feature type="domain" description="Thioredoxin" evidence="12">
    <location>
        <begin position="2"/>
        <end position="152"/>
    </location>
</feature>
<dbReference type="GO" id="GO:0034599">
    <property type="term" value="P:cellular response to oxidative stress"/>
    <property type="evidence" value="ECO:0007669"/>
    <property type="project" value="TreeGrafter"/>
</dbReference>
<evidence type="ECO:0000256" key="3">
    <source>
        <dbReference type="ARBA" id="ARBA00022559"/>
    </source>
</evidence>
<evidence type="ECO:0000313" key="14">
    <source>
        <dbReference type="Proteomes" id="UP000732298"/>
    </source>
</evidence>
<evidence type="ECO:0000256" key="7">
    <source>
        <dbReference type="ARBA" id="ARBA00023284"/>
    </source>
</evidence>
<dbReference type="PANTHER" id="PTHR42801:SF4">
    <property type="entry name" value="AHPC_TSA FAMILY PROTEIN"/>
    <property type="match status" value="1"/>
</dbReference>
<evidence type="ECO:0000313" key="13">
    <source>
        <dbReference type="EMBL" id="MBI4209899.1"/>
    </source>
</evidence>
<dbReference type="Proteomes" id="UP000732298">
    <property type="component" value="Unassembled WGS sequence"/>
</dbReference>
<dbReference type="AlphaFoldDB" id="A0A8T3YNS9"/>
<reference evidence="13" key="1">
    <citation type="submission" date="2020-07" db="EMBL/GenBank/DDBJ databases">
        <title>Huge and variable diversity of episymbiotic CPR bacteria and DPANN archaea in groundwater ecosystems.</title>
        <authorList>
            <person name="He C.Y."/>
            <person name="Keren R."/>
            <person name="Whittaker M."/>
            <person name="Farag I.F."/>
            <person name="Doudna J."/>
            <person name="Cate J.H.D."/>
            <person name="Banfield J.F."/>
        </authorList>
    </citation>
    <scope>NUCLEOTIDE SEQUENCE</scope>
    <source>
        <strain evidence="13">NC_groundwater_1296_Ag_S-0.2um_52_80</strain>
    </source>
</reference>
<proteinExistence type="inferred from homology"/>
<evidence type="ECO:0000256" key="5">
    <source>
        <dbReference type="ARBA" id="ARBA00023002"/>
    </source>
</evidence>
<protein>
    <recommendedName>
        <fullName evidence="2">thioredoxin-dependent peroxiredoxin</fullName>
        <ecNumber evidence="2">1.11.1.24</ecNumber>
    </recommendedName>
    <alternativeName>
        <fullName evidence="8">Thioredoxin peroxidase</fullName>
    </alternativeName>
</protein>
<dbReference type="InterPro" id="IPR000866">
    <property type="entry name" value="AhpC/TSA"/>
</dbReference>
<accession>A0A8T3YNS9</accession>
<dbReference type="GO" id="GO:0005737">
    <property type="term" value="C:cytoplasm"/>
    <property type="evidence" value="ECO:0007669"/>
    <property type="project" value="TreeGrafter"/>
</dbReference>
<dbReference type="FunFam" id="3.40.30.10:FF:000007">
    <property type="entry name" value="Thioredoxin-dependent thiol peroxidase"/>
    <property type="match status" value="1"/>
</dbReference>
<evidence type="ECO:0000256" key="8">
    <source>
        <dbReference type="ARBA" id="ARBA00032824"/>
    </source>
</evidence>
<evidence type="ECO:0000256" key="4">
    <source>
        <dbReference type="ARBA" id="ARBA00022862"/>
    </source>
</evidence>
<dbReference type="PROSITE" id="PS51352">
    <property type="entry name" value="THIOREDOXIN_2"/>
    <property type="match status" value="1"/>
</dbReference>
<evidence type="ECO:0000256" key="2">
    <source>
        <dbReference type="ARBA" id="ARBA00013017"/>
    </source>
</evidence>
<dbReference type="Gene3D" id="3.40.30.10">
    <property type="entry name" value="Glutaredoxin"/>
    <property type="match status" value="1"/>
</dbReference>
<comment type="similarity">
    <text evidence="9">Belongs to the peroxiredoxin family. BCP/PrxQ subfamily.</text>
</comment>
<dbReference type="InterPro" id="IPR013766">
    <property type="entry name" value="Thioredoxin_domain"/>
</dbReference>
<keyword evidence="3 13" id="KW-0575">Peroxidase</keyword>
<evidence type="ECO:0000259" key="12">
    <source>
        <dbReference type="PROSITE" id="PS51352"/>
    </source>
</evidence>
<dbReference type="Pfam" id="PF00578">
    <property type="entry name" value="AhpC-TSA"/>
    <property type="match status" value="1"/>
</dbReference>
<keyword evidence="4" id="KW-0049">Antioxidant</keyword>
<organism evidence="13 14">
    <name type="scientific">Candidatus Iainarchaeum sp</name>
    <dbReference type="NCBI Taxonomy" id="3101447"/>
    <lineage>
        <taxon>Archaea</taxon>
        <taxon>Candidatus Iainarchaeota</taxon>
        <taxon>Candidatus Iainarchaeia</taxon>
        <taxon>Candidatus Iainarchaeales</taxon>
        <taxon>Candidatus Iainarchaeaceae</taxon>
        <taxon>Candidatus Iainarchaeum</taxon>
    </lineage>
</organism>
<dbReference type="GO" id="GO:0008379">
    <property type="term" value="F:thioredoxin peroxidase activity"/>
    <property type="evidence" value="ECO:0007669"/>
    <property type="project" value="TreeGrafter"/>
</dbReference>
<dbReference type="PANTHER" id="PTHR42801">
    <property type="entry name" value="THIOREDOXIN-DEPENDENT PEROXIDE REDUCTASE"/>
    <property type="match status" value="1"/>
</dbReference>
<dbReference type="CDD" id="cd03017">
    <property type="entry name" value="PRX_BCP"/>
    <property type="match status" value="1"/>
</dbReference>
<dbReference type="EMBL" id="JACQPB010000002">
    <property type="protein sequence ID" value="MBI4209899.1"/>
    <property type="molecule type" value="Genomic_DNA"/>
</dbReference>
<dbReference type="SUPFAM" id="SSF52833">
    <property type="entry name" value="Thioredoxin-like"/>
    <property type="match status" value="1"/>
</dbReference>
<feature type="active site" description="Cysteine sulfenic acid (-SOH) intermediate; for peroxidase activity" evidence="11">
    <location>
        <position position="44"/>
    </location>
</feature>